<reference evidence="4 5" key="1">
    <citation type="submission" date="2023-01" db="EMBL/GenBank/DDBJ databases">
        <title>Complete genome sequence of Roseicyclus marinus strain Dej080120_10.</title>
        <authorList>
            <person name="Ueki S."/>
            <person name="Maruyama F."/>
        </authorList>
    </citation>
    <scope>NUCLEOTIDE SEQUENCE [LARGE SCALE GENOMIC DNA]</scope>
    <source>
        <strain evidence="4 5">Dej080120_10</strain>
    </source>
</reference>
<organism evidence="4 5">
    <name type="scientific">Roseicyclus marinus</name>
    <dbReference type="NCBI Taxonomy" id="2161673"/>
    <lineage>
        <taxon>Bacteria</taxon>
        <taxon>Pseudomonadati</taxon>
        <taxon>Pseudomonadota</taxon>
        <taxon>Alphaproteobacteria</taxon>
        <taxon>Rhodobacterales</taxon>
        <taxon>Roseobacteraceae</taxon>
        <taxon>Roseicyclus</taxon>
    </lineage>
</organism>
<dbReference type="Proteomes" id="UP001337723">
    <property type="component" value="Chromosome"/>
</dbReference>
<dbReference type="GO" id="GO:0016791">
    <property type="term" value="F:phosphatase activity"/>
    <property type="evidence" value="ECO:0007669"/>
    <property type="project" value="TreeGrafter"/>
</dbReference>
<dbReference type="SUPFAM" id="SSF52172">
    <property type="entry name" value="CheY-like"/>
    <property type="match status" value="1"/>
</dbReference>
<name>A0AA48HW26_9RHOB</name>
<evidence type="ECO:0000256" key="1">
    <source>
        <dbReference type="ARBA" id="ARBA00022801"/>
    </source>
</evidence>
<dbReference type="Pfam" id="PF00072">
    <property type="entry name" value="Response_reg"/>
    <property type="match status" value="1"/>
</dbReference>
<dbReference type="InterPro" id="IPR001789">
    <property type="entry name" value="Sig_transdc_resp-reg_receiver"/>
</dbReference>
<protein>
    <submittedName>
        <fullName evidence="4">Fused response regulator/phosphatase</fullName>
    </submittedName>
</protein>
<sequence length="423" mass="45780">MHHGPFQSWPTATPAPGSTLPGRVLVIEDSRAQRMMLSALLRRWGHQVVECDSALDALDVAMDPSITLILSDWMMPGLTGPDFCRRLRAMRREGYAYVILLTSRSEQDALTEGLAAGADDFLTKPVRAPELRARMNAGARIVAMQRDMVDKNRRLSEALGEIRALYTTLDRDLDEARRLQQAQLQDRFRRFSGADVSLWLKPSGPIGGDMVGWFPVHDRLIGVFGLDVAGHGVASAMIAARVAGMLSAATPDQNIALTRGADGRYLPLSPDLAAERLNRMILREMGGERYFTLCLGFLDLATGRMRMVQAGHPHPMLLRAGADVALLGAGGLPIGLVEDARYTTLELTLSPGDRLVIHSDGLTECPGTDGTTLDEPGLAALMTRHAALTGPDFLTALDRDLSAFAGTEALADDASAVVIDYRG</sequence>
<dbReference type="PANTHER" id="PTHR43156:SF2">
    <property type="entry name" value="STAGE II SPORULATION PROTEIN E"/>
    <property type="match status" value="1"/>
</dbReference>
<keyword evidence="1" id="KW-0378">Hydrolase</keyword>
<dbReference type="RefSeq" id="WP_338273256.1">
    <property type="nucleotide sequence ID" value="NZ_AP027266.1"/>
</dbReference>
<evidence type="ECO:0000313" key="5">
    <source>
        <dbReference type="Proteomes" id="UP001337723"/>
    </source>
</evidence>
<dbReference type="SUPFAM" id="SSF81606">
    <property type="entry name" value="PP2C-like"/>
    <property type="match status" value="1"/>
</dbReference>
<dbReference type="InterPro" id="IPR036457">
    <property type="entry name" value="PPM-type-like_dom_sf"/>
</dbReference>
<proteinExistence type="predicted"/>
<keyword evidence="2" id="KW-0597">Phosphoprotein</keyword>
<feature type="domain" description="Response regulatory" evidence="3">
    <location>
        <begin position="23"/>
        <end position="139"/>
    </location>
</feature>
<dbReference type="SMART" id="SM00448">
    <property type="entry name" value="REC"/>
    <property type="match status" value="1"/>
</dbReference>
<dbReference type="Gene3D" id="3.40.50.2300">
    <property type="match status" value="1"/>
</dbReference>
<feature type="modified residue" description="4-aspartylphosphate" evidence="2">
    <location>
        <position position="72"/>
    </location>
</feature>
<dbReference type="GO" id="GO:0000160">
    <property type="term" value="P:phosphorelay signal transduction system"/>
    <property type="evidence" value="ECO:0007669"/>
    <property type="project" value="InterPro"/>
</dbReference>
<dbReference type="Gene3D" id="3.60.40.10">
    <property type="entry name" value="PPM-type phosphatase domain"/>
    <property type="match status" value="1"/>
</dbReference>
<dbReference type="SMART" id="SM00331">
    <property type="entry name" value="PP2C_SIG"/>
    <property type="match status" value="1"/>
</dbReference>
<dbReference type="KEGG" id="rmai:MACH21_33530"/>
<gene>
    <name evidence="4" type="ORF">MACH21_33530</name>
</gene>
<evidence type="ECO:0000259" key="3">
    <source>
        <dbReference type="PROSITE" id="PS50110"/>
    </source>
</evidence>
<dbReference type="InterPro" id="IPR001932">
    <property type="entry name" value="PPM-type_phosphatase-like_dom"/>
</dbReference>
<evidence type="ECO:0000256" key="2">
    <source>
        <dbReference type="PROSITE-ProRule" id="PRU00169"/>
    </source>
</evidence>
<dbReference type="AlphaFoldDB" id="A0AA48HW26"/>
<dbReference type="Pfam" id="PF07228">
    <property type="entry name" value="SpoIIE"/>
    <property type="match status" value="1"/>
</dbReference>
<dbReference type="PROSITE" id="PS50110">
    <property type="entry name" value="RESPONSE_REGULATORY"/>
    <property type="match status" value="1"/>
</dbReference>
<dbReference type="InterPro" id="IPR011006">
    <property type="entry name" value="CheY-like_superfamily"/>
</dbReference>
<evidence type="ECO:0000313" key="4">
    <source>
        <dbReference type="EMBL" id="BDW87176.1"/>
    </source>
</evidence>
<dbReference type="EMBL" id="AP027266">
    <property type="protein sequence ID" value="BDW87176.1"/>
    <property type="molecule type" value="Genomic_DNA"/>
</dbReference>
<keyword evidence="5" id="KW-1185">Reference proteome</keyword>
<dbReference type="PANTHER" id="PTHR43156">
    <property type="entry name" value="STAGE II SPORULATION PROTEIN E-RELATED"/>
    <property type="match status" value="1"/>
</dbReference>
<dbReference type="InterPro" id="IPR052016">
    <property type="entry name" value="Bact_Sigma-Reg"/>
</dbReference>
<accession>A0AA48HW26</accession>